<evidence type="ECO:0000259" key="3">
    <source>
        <dbReference type="Pfam" id="PF11380"/>
    </source>
</evidence>
<dbReference type="Pfam" id="PF11380">
    <property type="entry name" value="Stealth_CR2"/>
    <property type="match status" value="1"/>
</dbReference>
<evidence type="ECO:0000256" key="1">
    <source>
        <dbReference type="ARBA" id="ARBA00007583"/>
    </source>
</evidence>
<comment type="similarity">
    <text evidence="1">Belongs to the stealth family.</text>
</comment>
<dbReference type="PANTHER" id="PTHR24045:SF0">
    <property type="entry name" value="N-ACETYLGLUCOSAMINE-1-PHOSPHOTRANSFERASE SUBUNITS ALPHA_BETA"/>
    <property type="match status" value="1"/>
</dbReference>
<dbReference type="Pfam" id="PF17102">
    <property type="entry name" value="Stealth_CR3"/>
    <property type="match status" value="1"/>
</dbReference>
<dbReference type="AlphaFoldDB" id="A0A9P3GBY4"/>
<evidence type="ECO:0000313" key="6">
    <source>
        <dbReference type="Proteomes" id="UP000703269"/>
    </source>
</evidence>
<dbReference type="InterPro" id="IPR031357">
    <property type="entry name" value="Stealth_CR3"/>
</dbReference>
<dbReference type="GO" id="GO:0003976">
    <property type="term" value="F:UDP-N-acetylglucosamine-lysosomal-enzyme N-acetylglucosaminephosphotransferase activity"/>
    <property type="evidence" value="ECO:0007669"/>
    <property type="project" value="TreeGrafter"/>
</dbReference>
<protein>
    <submittedName>
        <fullName evidence="5">Exopolysaccharide phosphotransferase, putative</fullName>
    </submittedName>
</protein>
<gene>
    <name evidence="5" type="ORF">PsYK624_079680</name>
</gene>
<evidence type="ECO:0000256" key="2">
    <source>
        <dbReference type="ARBA" id="ARBA00022679"/>
    </source>
</evidence>
<dbReference type="OrthoDB" id="263283at2759"/>
<dbReference type="EMBL" id="BPQB01000023">
    <property type="protein sequence ID" value="GJE91817.1"/>
    <property type="molecule type" value="Genomic_DNA"/>
</dbReference>
<evidence type="ECO:0000313" key="5">
    <source>
        <dbReference type="EMBL" id="GJE91817.1"/>
    </source>
</evidence>
<dbReference type="Proteomes" id="UP000703269">
    <property type="component" value="Unassembled WGS sequence"/>
</dbReference>
<dbReference type="InterPro" id="IPR047141">
    <property type="entry name" value="Stealth"/>
</dbReference>
<organism evidence="5 6">
    <name type="scientific">Phanerochaete sordida</name>
    <dbReference type="NCBI Taxonomy" id="48140"/>
    <lineage>
        <taxon>Eukaryota</taxon>
        <taxon>Fungi</taxon>
        <taxon>Dikarya</taxon>
        <taxon>Basidiomycota</taxon>
        <taxon>Agaricomycotina</taxon>
        <taxon>Agaricomycetes</taxon>
        <taxon>Polyporales</taxon>
        <taxon>Phanerochaetaceae</taxon>
        <taxon>Phanerochaete</taxon>
    </lineage>
</organism>
<dbReference type="PANTHER" id="PTHR24045">
    <property type="match status" value="1"/>
</dbReference>
<dbReference type="InterPro" id="IPR021520">
    <property type="entry name" value="Stealth_CR2"/>
</dbReference>
<proteinExistence type="inferred from homology"/>
<name>A0A9P3GBY4_9APHY</name>
<feature type="domain" description="Stealth protein CR3 conserved region 3" evidence="4">
    <location>
        <begin position="335"/>
        <end position="387"/>
    </location>
</feature>
<keyword evidence="6" id="KW-1185">Reference proteome</keyword>
<keyword evidence="2" id="KW-0808">Transferase</keyword>
<feature type="domain" description="Stealth protein CR2 conserved region 2" evidence="3">
    <location>
        <begin position="208"/>
        <end position="286"/>
    </location>
</feature>
<evidence type="ECO:0000259" key="4">
    <source>
        <dbReference type="Pfam" id="PF17102"/>
    </source>
</evidence>
<comment type="caution">
    <text evidence="5">The sequence shown here is derived from an EMBL/GenBank/DDBJ whole genome shotgun (WGS) entry which is preliminary data.</text>
</comment>
<dbReference type="GO" id="GO:0005794">
    <property type="term" value="C:Golgi apparatus"/>
    <property type="evidence" value="ECO:0007669"/>
    <property type="project" value="TreeGrafter"/>
</dbReference>
<sequence>MTLSALLPLPAAVRDGRSSLPLGWRRRATYVFLSAVTVFLLFEYASFLAAGTEDLQDAQDDALADPTLDTVYLPFQPPRPGPLRRKLRPTLPLPEDCVDAHIAKGALCYNAAEPRLDVLWTWVNGSDILLQDAKNRVQEGLAADDPRQPSKSWKTIRQLRDHDELRYSVRSVLANFRPYLGRFHLLTTDFAMPETAENSSIPIDYRLGQVPQWLNTDQRPWADGHVELSVKHHAQIFHPYEDNIFNSYAIESQFGHLEDISENFIYLNDDFFFLRHLTPRTFYTSAYGLVLRMQSDLLVAPTQYKNNVKGEWRSLAASNRLLSDRFGVRHRPYVTHEAKGASRALLHELGQMWAAPFAATATHPFRETRLGNADPSSLFMLAHFVVERAREALLWAWVVGRHGTEDDKWTPDATARAWAQLGGAPEHTLLEVVAGRRAAMEPDRVSGNLRASGHKQVDGTVYEFSSQDGYPYINFSANPKDKRQNTWPRYTRAAPEGELRRCALDFRACFADPDGTPFASASELFKHVAFRAPACGDCISLALVRASGEQGLEAFLPPPGRVVSLPLKADASPDDVDPVPHLPLNERWEDSEFALADVLRGAQGTDVRAWTLRLLERYRFVIGDTPAHFAMLSGPSAFGGMVKHLEKHPDVALLCVNDDVAIDDDKVAAAFQQWAGERWGAPAAWER</sequence>
<dbReference type="GO" id="GO:0046835">
    <property type="term" value="P:carbohydrate phosphorylation"/>
    <property type="evidence" value="ECO:0007669"/>
    <property type="project" value="TreeGrafter"/>
</dbReference>
<reference evidence="5 6" key="1">
    <citation type="submission" date="2021-08" db="EMBL/GenBank/DDBJ databases">
        <title>Draft Genome Sequence of Phanerochaete sordida strain YK-624.</title>
        <authorList>
            <person name="Mori T."/>
            <person name="Dohra H."/>
            <person name="Suzuki T."/>
            <person name="Kawagishi H."/>
            <person name="Hirai H."/>
        </authorList>
    </citation>
    <scope>NUCLEOTIDE SEQUENCE [LARGE SCALE GENOMIC DNA]</scope>
    <source>
        <strain evidence="5 6">YK-624</strain>
    </source>
</reference>
<accession>A0A9P3GBY4</accession>